<gene>
    <name evidence="1" type="ORF">GCM10023176_02360</name>
</gene>
<sequence>MTGSAPGRTGEPRYGEGVSLVAAAVCPHPPLIVPELAGAAAPELDDLRTAADAAVSRLLGARPDCLVVLGTGAVTGWIIPPATGSFRPWGLDLTVPLVPALPDDGERLPLSVTVGAWLLGRQSVGARAGVRVVGAQVSAEATPAELARLAGQVHEYRPRVALLVMGDGSACRGPKSPGYDDLRAEAYDDGVARALADADADALLGLDPARSAELKVAGRAPWQVLAGAVRAAGGGWRGELRHHSAPYGVAYFVASWEPA</sequence>
<dbReference type="Gene3D" id="3.40.830.10">
    <property type="entry name" value="LigB-like"/>
    <property type="match status" value="1"/>
</dbReference>
<reference evidence="2" key="1">
    <citation type="journal article" date="2019" name="Int. J. Syst. Evol. Microbiol.">
        <title>The Global Catalogue of Microorganisms (GCM) 10K type strain sequencing project: providing services to taxonomists for standard genome sequencing and annotation.</title>
        <authorList>
            <consortium name="The Broad Institute Genomics Platform"/>
            <consortium name="The Broad Institute Genome Sequencing Center for Infectious Disease"/>
            <person name="Wu L."/>
            <person name="Ma J."/>
        </authorList>
    </citation>
    <scope>NUCLEOTIDE SEQUENCE [LARGE SCALE GENOMIC DNA]</scope>
    <source>
        <strain evidence="2">JCM 3175</strain>
    </source>
</reference>
<protein>
    <submittedName>
        <fullName evidence="1">Class III extradiol dioxygenase subunit B-like domain-containing protein</fullName>
    </submittedName>
</protein>
<proteinExistence type="predicted"/>
<keyword evidence="2" id="KW-1185">Reference proteome</keyword>
<evidence type="ECO:0000313" key="1">
    <source>
        <dbReference type="EMBL" id="GAA4562137.1"/>
    </source>
</evidence>
<comment type="caution">
    <text evidence="1">The sequence shown here is derived from an EMBL/GenBank/DDBJ whole genome shotgun (WGS) entry which is preliminary data.</text>
</comment>
<evidence type="ECO:0000313" key="2">
    <source>
        <dbReference type="Proteomes" id="UP001500307"/>
    </source>
</evidence>
<name>A0ABP8S5S5_9ACTN</name>
<organism evidence="1 2">
    <name type="scientific">Micromonospora coerulea</name>
    <dbReference type="NCBI Taxonomy" id="47856"/>
    <lineage>
        <taxon>Bacteria</taxon>
        <taxon>Bacillati</taxon>
        <taxon>Actinomycetota</taxon>
        <taxon>Actinomycetes</taxon>
        <taxon>Micromonosporales</taxon>
        <taxon>Micromonosporaceae</taxon>
        <taxon>Micromonospora</taxon>
    </lineage>
</organism>
<dbReference type="Proteomes" id="UP001500307">
    <property type="component" value="Unassembled WGS sequence"/>
</dbReference>
<accession>A0ABP8S5S5</accession>
<dbReference type="EMBL" id="BAABGU010000001">
    <property type="protein sequence ID" value="GAA4562137.1"/>
    <property type="molecule type" value="Genomic_DNA"/>
</dbReference>
<dbReference type="RefSeq" id="WP_346115817.1">
    <property type="nucleotide sequence ID" value="NZ_BAABGU010000001.1"/>
</dbReference>